<dbReference type="EMBL" id="LT629758">
    <property type="protein sequence ID" value="SDS79643.1"/>
    <property type="molecule type" value="Genomic_DNA"/>
</dbReference>
<accession>A0A1H1V4K4</accession>
<gene>
    <name evidence="2" type="ORF">SAMN04489716_1638</name>
</gene>
<feature type="compositionally biased region" description="Polar residues" evidence="1">
    <location>
        <begin position="170"/>
        <end position="182"/>
    </location>
</feature>
<evidence type="ECO:0000313" key="3">
    <source>
        <dbReference type="Proteomes" id="UP000198688"/>
    </source>
</evidence>
<dbReference type="Proteomes" id="UP000198688">
    <property type="component" value="Chromosome I"/>
</dbReference>
<dbReference type="STRING" id="113562.SAMN04489716_1638"/>
<name>A0A1H1V4K4_9ACTN</name>
<evidence type="ECO:0000313" key="2">
    <source>
        <dbReference type="EMBL" id="SDS79643.1"/>
    </source>
</evidence>
<dbReference type="RefSeq" id="WP_157751397.1">
    <property type="nucleotide sequence ID" value="NZ_BOMJ01000076.1"/>
</dbReference>
<keyword evidence="3" id="KW-1185">Reference proteome</keyword>
<organism evidence="2 3">
    <name type="scientific">Actinoplanes derwentensis</name>
    <dbReference type="NCBI Taxonomy" id="113562"/>
    <lineage>
        <taxon>Bacteria</taxon>
        <taxon>Bacillati</taxon>
        <taxon>Actinomycetota</taxon>
        <taxon>Actinomycetes</taxon>
        <taxon>Micromonosporales</taxon>
        <taxon>Micromonosporaceae</taxon>
        <taxon>Actinoplanes</taxon>
    </lineage>
</organism>
<evidence type="ECO:0000256" key="1">
    <source>
        <dbReference type="SAM" id="MobiDB-lite"/>
    </source>
</evidence>
<reference evidence="2 3" key="1">
    <citation type="submission" date="2016-10" db="EMBL/GenBank/DDBJ databases">
        <authorList>
            <person name="de Groot N.N."/>
        </authorList>
    </citation>
    <scope>NUCLEOTIDE SEQUENCE [LARGE SCALE GENOMIC DNA]</scope>
    <source>
        <strain evidence="2 3">DSM 43941</strain>
    </source>
</reference>
<feature type="region of interest" description="Disordered" evidence="1">
    <location>
        <begin position="158"/>
        <end position="224"/>
    </location>
</feature>
<dbReference type="AlphaFoldDB" id="A0A1H1V4K4"/>
<protein>
    <submittedName>
        <fullName evidence="2">Uncharacterized protein</fullName>
    </submittedName>
</protein>
<sequence>MTFTAIEPSLFWSSATVIDVTRYKYELEVSNVNVVNHRRFEALTNGNNYPDDSRWMGPPAGGNPGTTSFETNGVYPFAAFAFIGDGLTHTFVVEAFANPQRGALIAIYSKANYPPGTRSPQSMGFGSTTLPIPPNSPTITVNFPTIDGRLYYFEVAPPSAEADTPGQPGSGTHQSFRITVNPSGFPDAPAPGTEDDDGTPKDTPIGEDPRDVDVPRPTTPAEPETCRSVLDMCNDYSIATGSAVRIDWRNRRILIVDPQEALPPGVVNGLGASYYSRITVDVEAGDETLRLDEGSQVQTASGDWLDNDLRVLDTQGCQRLPMPNLPPGKTVRLQYTFTPDRFTAQVDLVYDEVPLKSKIYSD</sequence>
<proteinExistence type="predicted"/>